<evidence type="ECO:0000313" key="1">
    <source>
        <dbReference type="EMBL" id="GBP03473.1"/>
    </source>
</evidence>
<keyword evidence="2" id="KW-1185">Reference proteome</keyword>
<protein>
    <recommendedName>
        <fullName evidence="3">RNA-directed DNA polymerase from mobile element jockey</fullName>
    </recommendedName>
</protein>
<evidence type="ECO:0000313" key="2">
    <source>
        <dbReference type="Proteomes" id="UP000299102"/>
    </source>
</evidence>
<comment type="caution">
    <text evidence="1">The sequence shown here is derived from an EMBL/GenBank/DDBJ whole genome shotgun (WGS) entry which is preliminary data.</text>
</comment>
<dbReference type="OrthoDB" id="10050074at2759"/>
<dbReference type="EMBL" id="BGZK01000010">
    <property type="protein sequence ID" value="GBP03473.1"/>
    <property type="molecule type" value="Genomic_DNA"/>
</dbReference>
<proteinExistence type="predicted"/>
<dbReference type="Proteomes" id="UP000299102">
    <property type="component" value="Unassembled WGS sequence"/>
</dbReference>
<sequence length="346" mass="38677">MLGRKSKLSRRNKRTLYKMCIRTVLTYASPIFPHAAPKALRRDLELPTLSKYMKDASKRFFDIVGSHPNALLRPAVDYQPPPPTHFILRSSTLAHLLHPAAADRSRPGKRNGNRPVTVSGDILCRDDTLQESSIGHVTRRRHSHVPSGRVRGTFLVGFSPTLCTHTGARVCGIDISYPLHVILIMPEVVEHESENQTPLSAVPCTVVPADTKLSTTEPRPCVPAPVASSPPQILIRSPIVVPLQSCPIRSKKLEDHRTTTSRYTTCQRFRHRDTESHKMTSRNCPGLEPKAGIMLVKSDVAFMVLAFDWHLSTPHCLVAPVASLFVVKPQFQKKRKINSNSNEFIY</sequence>
<dbReference type="AlphaFoldDB" id="A0A4C1SMP2"/>
<name>A0A4C1SMP2_EUMVA</name>
<reference evidence="1 2" key="1">
    <citation type="journal article" date="2019" name="Commun. Biol.">
        <title>The bagworm genome reveals a unique fibroin gene that provides high tensile strength.</title>
        <authorList>
            <person name="Kono N."/>
            <person name="Nakamura H."/>
            <person name="Ohtoshi R."/>
            <person name="Tomita M."/>
            <person name="Numata K."/>
            <person name="Arakawa K."/>
        </authorList>
    </citation>
    <scope>NUCLEOTIDE SEQUENCE [LARGE SCALE GENOMIC DNA]</scope>
</reference>
<accession>A0A4C1SMP2</accession>
<gene>
    <name evidence="1" type="ORF">EVAR_101821_1</name>
</gene>
<evidence type="ECO:0008006" key="3">
    <source>
        <dbReference type="Google" id="ProtNLM"/>
    </source>
</evidence>
<organism evidence="1 2">
    <name type="scientific">Eumeta variegata</name>
    <name type="common">Bagworm moth</name>
    <name type="synonym">Eumeta japonica</name>
    <dbReference type="NCBI Taxonomy" id="151549"/>
    <lineage>
        <taxon>Eukaryota</taxon>
        <taxon>Metazoa</taxon>
        <taxon>Ecdysozoa</taxon>
        <taxon>Arthropoda</taxon>
        <taxon>Hexapoda</taxon>
        <taxon>Insecta</taxon>
        <taxon>Pterygota</taxon>
        <taxon>Neoptera</taxon>
        <taxon>Endopterygota</taxon>
        <taxon>Lepidoptera</taxon>
        <taxon>Glossata</taxon>
        <taxon>Ditrysia</taxon>
        <taxon>Tineoidea</taxon>
        <taxon>Psychidae</taxon>
        <taxon>Oiketicinae</taxon>
        <taxon>Eumeta</taxon>
    </lineage>
</organism>